<organism evidence="3 4">
    <name type="scientific">Sphingomonas paeninsulae</name>
    <dbReference type="NCBI Taxonomy" id="2319844"/>
    <lineage>
        <taxon>Bacteria</taxon>
        <taxon>Pseudomonadati</taxon>
        <taxon>Pseudomonadota</taxon>
        <taxon>Alphaproteobacteria</taxon>
        <taxon>Sphingomonadales</taxon>
        <taxon>Sphingomonadaceae</taxon>
        <taxon>Sphingomonas</taxon>
    </lineage>
</organism>
<dbReference type="Pfam" id="PF00440">
    <property type="entry name" value="TetR_N"/>
    <property type="match status" value="1"/>
</dbReference>
<evidence type="ECO:0000259" key="2">
    <source>
        <dbReference type="Pfam" id="PF00440"/>
    </source>
</evidence>
<dbReference type="AlphaFoldDB" id="A0A494TJX5"/>
<dbReference type="SUPFAM" id="SSF46689">
    <property type="entry name" value="Homeodomain-like"/>
    <property type="match status" value="1"/>
</dbReference>
<sequence length="198" mass="21077">MSIERKRLSPDESRSVALDAARDILIAEGPQSVTLKAVSARIGKTHANLLHHFGSALGLQKALAAMLAETVCDNIAATVCKARRGECSPQAIVDMTFDAFDGQGAGALAAWMLMTGDRDALDPILESIHRLVDELSVDNEDGLIREDTLTLVFMALGDALLGKAMAKALGLPREAAREIAYRQLLSSPGVQARMAALI</sequence>
<keyword evidence="4" id="KW-1185">Reference proteome</keyword>
<keyword evidence="1" id="KW-0238">DNA-binding</keyword>
<dbReference type="InterPro" id="IPR001647">
    <property type="entry name" value="HTH_TetR"/>
</dbReference>
<proteinExistence type="predicted"/>
<protein>
    <submittedName>
        <fullName evidence="3">TetR family transcriptional regulator</fullName>
    </submittedName>
</protein>
<name>A0A494TJX5_SPHPE</name>
<gene>
    <name evidence="3" type="ORF">D3Y57_09235</name>
</gene>
<evidence type="ECO:0000256" key="1">
    <source>
        <dbReference type="ARBA" id="ARBA00023125"/>
    </source>
</evidence>
<accession>A0A494TJX5</accession>
<reference evidence="3 4" key="1">
    <citation type="submission" date="2018-09" db="EMBL/GenBank/DDBJ databases">
        <title>Sphingomonas peninsula sp. nov., isolated from fildes peninsula, Antarctic soil.</title>
        <authorList>
            <person name="Yingchao G."/>
        </authorList>
    </citation>
    <scope>NUCLEOTIDE SEQUENCE [LARGE SCALE GENOMIC DNA]</scope>
    <source>
        <strain evidence="3 4">YZ-8</strain>
    </source>
</reference>
<dbReference type="Proteomes" id="UP000276254">
    <property type="component" value="Chromosome"/>
</dbReference>
<dbReference type="GO" id="GO:0003677">
    <property type="term" value="F:DNA binding"/>
    <property type="evidence" value="ECO:0007669"/>
    <property type="project" value="UniProtKB-KW"/>
</dbReference>
<dbReference type="InterPro" id="IPR009057">
    <property type="entry name" value="Homeodomain-like_sf"/>
</dbReference>
<dbReference type="Gene3D" id="1.10.357.10">
    <property type="entry name" value="Tetracycline Repressor, domain 2"/>
    <property type="match status" value="1"/>
</dbReference>
<evidence type="ECO:0000313" key="3">
    <source>
        <dbReference type="EMBL" id="AYJ86116.1"/>
    </source>
</evidence>
<dbReference type="RefSeq" id="WP_121152741.1">
    <property type="nucleotide sequence ID" value="NZ_CP032829.1"/>
</dbReference>
<evidence type="ECO:0000313" key="4">
    <source>
        <dbReference type="Proteomes" id="UP000276254"/>
    </source>
</evidence>
<dbReference type="EMBL" id="CP032829">
    <property type="protein sequence ID" value="AYJ86116.1"/>
    <property type="molecule type" value="Genomic_DNA"/>
</dbReference>
<dbReference type="KEGG" id="spha:D3Y57_09235"/>
<dbReference type="OrthoDB" id="5526106at2"/>
<feature type="domain" description="HTH tetR-type" evidence="2">
    <location>
        <begin position="18"/>
        <end position="55"/>
    </location>
</feature>